<dbReference type="PANTHER" id="PTHR35020:SF2">
    <property type="entry name" value="N-ACETYLGLUCOSAMINE-INDUCED PROTEIN 1"/>
    <property type="match status" value="1"/>
</dbReference>
<protein>
    <submittedName>
        <fullName evidence="1">Uncharacterized protein</fullName>
    </submittedName>
</protein>
<dbReference type="InParanoid" id="A0A067N9U6"/>
<sequence length="236" mass="26514">MDIALPTRADVIRLNPASCSWDELKAQVDSGDLGVLGRHPDFQKLYDVWCQDVKAKHGSIVNYIVNVRLGWGPITLPVPSSETKLNLLSLGLPTPPPTRPLTPLPYFTASADPSLVKILPNDWPYSVPHNITHYVVWSRLPLIHPGLVPEFLWPRLAQDGLWGFTGSDYVRRQLEGLSKDEMETIVKAGSDIALFVSREWNEAEYETAWFANPPRLQSVPGLAHFHVFVRCKAEED</sequence>
<accession>A0A067N9U6</accession>
<dbReference type="AlphaFoldDB" id="A0A067N9U6"/>
<dbReference type="HOGENOM" id="CLU_055672_0_0_1"/>
<proteinExistence type="predicted"/>
<dbReference type="STRING" id="930990.A0A067N9U6"/>
<dbReference type="Pfam" id="PF12239">
    <property type="entry name" value="DUF3605"/>
    <property type="match status" value="2"/>
</dbReference>
<dbReference type="EMBL" id="KL198017">
    <property type="protein sequence ID" value="KDQ20862.1"/>
    <property type="molecule type" value="Genomic_DNA"/>
</dbReference>
<name>A0A067N9U6_BOTB1</name>
<dbReference type="OrthoDB" id="498286at2759"/>
<dbReference type="InterPro" id="IPR022036">
    <property type="entry name" value="DUF3605"/>
</dbReference>
<dbReference type="GO" id="GO:0005737">
    <property type="term" value="C:cytoplasm"/>
    <property type="evidence" value="ECO:0007669"/>
    <property type="project" value="TreeGrafter"/>
</dbReference>
<organism evidence="1 2">
    <name type="scientific">Botryobasidium botryosum (strain FD-172 SS1)</name>
    <dbReference type="NCBI Taxonomy" id="930990"/>
    <lineage>
        <taxon>Eukaryota</taxon>
        <taxon>Fungi</taxon>
        <taxon>Dikarya</taxon>
        <taxon>Basidiomycota</taxon>
        <taxon>Agaricomycotina</taxon>
        <taxon>Agaricomycetes</taxon>
        <taxon>Cantharellales</taxon>
        <taxon>Botryobasidiaceae</taxon>
        <taxon>Botryobasidium</taxon>
    </lineage>
</organism>
<gene>
    <name evidence="1" type="ORF">BOTBODRAFT_26884</name>
</gene>
<dbReference type="Proteomes" id="UP000027195">
    <property type="component" value="Unassembled WGS sequence"/>
</dbReference>
<keyword evidence="2" id="KW-1185">Reference proteome</keyword>
<dbReference type="PANTHER" id="PTHR35020">
    <property type="entry name" value="N-ACETYLGLUCOSAMINE-INDUCED PROTEIN 1"/>
    <property type="match status" value="1"/>
</dbReference>
<reference evidence="2" key="1">
    <citation type="journal article" date="2014" name="Proc. Natl. Acad. Sci. U.S.A.">
        <title>Extensive sampling of basidiomycete genomes demonstrates inadequacy of the white-rot/brown-rot paradigm for wood decay fungi.</title>
        <authorList>
            <person name="Riley R."/>
            <person name="Salamov A.A."/>
            <person name="Brown D.W."/>
            <person name="Nagy L.G."/>
            <person name="Floudas D."/>
            <person name="Held B.W."/>
            <person name="Levasseur A."/>
            <person name="Lombard V."/>
            <person name="Morin E."/>
            <person name="Otillar R."/>
            <person name="Lindquist E.A."/>
            <person name="Sun H."/>
            <person name="LaButti K.M."/>
            <person name="Schmutz J."/>
            <person name="Jabbour D."/>
            <person name="Luo H."/>
            <person name="Baker S.E."/>
            <person name="Pisabarro A.G."/>
            <person name="Walton J.D."/>
            <person name="Blanchette R.A."/>
            <person name="Henrissat B."/>
            <person name="Martin F."/>
            <person name="Cullen D."/>
            <person name="Hibbett D.S."/>
            <person name="Grigoriev I.V."/>
        </authorList>
    </citation>
    <scope>NUCLEOTIDE SEQUENCE [LARGE SCALE GENOMIC DNA]</scope>
    <source>
        <strain evidence="2">FD-172 SS1</strain>
    </source>
</reference>
<dbReference type="GO" id="GO:0006044">
    <property type="term" value="P:N-acetylglucosamine metabolic process"/>
    <property type="evidence" value="ECO:0007669"/>
    <property type="project" value="TreeGrafter"/>
</dbReference>
<evidence type="ECO:0000313" key="1">
    <source>
        <dbReference type="EMBL" id="KDQ20862.1"/>
    </source>
</evidence>
<evidence type="ECO:0000313" key="2">
    <source>
        <dbReference type="Proteomes" id="UP000027195"/>
    </source>
</evidence>